<evidence type="ECO:0000313" key="4">
    <source>
        <dbReference type="EMBL" id="MBA4603923.1"/>
    </source>
</evidence>
<evidence type="ECO:0000256" key="1">
    <source>
        <dbReference type="SAM" id="MobiDB-lite"/>
    </source>
</evidence>
<proteinExistence type="predicted"/>
<comment type="caution">
    <text evidence="4">The sequence shown here is derived from an EMBL/GenBank/DDBJ whole genome shotgun (WGS) entry which is preliminary data.</text>
</comment>
<protein>
    <submittedName>
        <fullName evidence="4">Uncharacterized protein</fullName>
    </submittedName>
</protein>
<evidence type="ECO:0000313" key="5">
    <source>
        <dbReference type="Proteomes" id="UP000538292"/>
    </source>
</evidence>
<dbReference type="EMBL" id="JACEOL010000091">
    <property type="protein sequence ID" value="MBA4603923.1"/>
    <property type="molecule type" value="Genomic_DNA"/>
</dbReference>
<dbReference type="AlphaFoldDB" id="A0A7W2ASS9"/>
<feature type="region of interest" description="Disordered" evidence="1">
    <location>
        <begin position="170"/>
        <end position="202"/>
    </location>
</feature>
<keyword evidence="5" id="KW-1185">Reference proteome</keyword>
<feature type="transmembrane region" description="Helical" evidence="2">
    <location>
        <begin position="215"/>
        <end position="233"/>
    </location>
</feature>
<sequence length="242" mass="26790">MNGKSNKLAYAILSCVFLVICCLIPSVSLANGLNPITDVQTKLFEKADVVSVVPQKGTCDSLIFNVKANHVFKVVNMPRNLLRIAILYEIYWYPDSRQDFVAGKRVDHGLLGIQRDSQSFDVKYDPKKNPYGAKGEYVLKVKLKVNDRVIDKKLSTKLVIHVNCQSNVPKDVNKPETLDQSGSDDDFSAAGGKDGDNHRQGGILPVTATDYGNNIVLSAMWMLLGITLYLLSIHNKEKSTFG</sequence>
<keyword evidence="2" id="KW-0812">Transmembrane</keyword>
<keyword evidence="3" id="KW-0732">Signal</keyword>
<accession>A0A7W2ASS9</accession>
<dbReference type="Proteomes" id="UP000538292">
    <property type="component" value="Unassembled WGS sequence"/>
</dbReference>
<feature type="signal peptide" evidence="3">
    <location>
        <begin position="1"/>
        <end position="30"/>
    </location>
</feature>
<keyword evidence="2" id="KW-1133">Transmembrane helix</keyword>
<organism evidence="4 5">
    <name type="scientific">Thermoactinomyces mirandus</name>
    <dbReference type="NCBI Taxonomy" id="2756294"/>
    <lineage>
        <taxon>Bacteria</taxon>
        <taxon>Bacillati</taxon>
        <taxon>Bacillota</taxon>
        <taxon>Bacilli</taxon>
        <taxon>Bacillales</taxon>
        <taxon>Thermoactinomycetaceae</taxon>
        <taxon>Thermoactinomyces</taxon>
    </lineage>
</organism>
<evidence type="ECO:0000256" key="2">
    <source>
        <dbReference type="SAM" id="Phobius"/>
    </source>
</evidence>
<keyword evidence="2" id="KW-0472">Membrane</keyword>
<evidence type="ECO:0000256" key="3">
    <source>
        <dbReference type="SAM" id="SignalP"/>
    </source>
</evidence>
<dbReference type="RefSeq" id="WP_181742393.1">
    <property type="nucleotide sequence ID" value="NZ_JACEOL010000091.1"/>
</dbReference>
<gene>
    <name evidence="4" type="ORF">H2C83_16895</name>
</gene>
<reference evidence="4 5" key="1">
    <citation type="submission" date="2020-07" db="EMBL/GenBank/DDBJ databases">
        <title>Thermoactinomyces phylogeny.</title>
        <authorList>
            <person name="Dunlap C."/>
        </authorList>
    </citation>
    <scope>NUCLEOTIDE SEQUENCE [LARGE SCALE GENOMIC DNA]</scope>
    <source>
        <strain evidence="4 5">AMNI-1</strain>
    </source>
</reference>
<name>A0A7W2ASS9_9BACL</name>
<feature type="chain" id="PRO_5031213047" evidence="3">
    <location>
        <begin position="31"/>
        <end position="242"/>
    </location>
</feature>